<dbReference type="AlphaFoldDB" id="A0A644Y2P7"/>
<sequence>MNNTVDKSITEIIKYRHSVRTYKDVELSNDIIEKIESYLKEINNSEGIFGGKIRVNLIEKNDDGKETKLGTYGVIKGATYYLTAAYDKSEMGLYDLGYLFEKVVLYCTSLSLGTVWLGGTFNKGKFAKVIDLKSNEVLPIVSPVGIEAEKKSFIAKVFGGNTNKRKEFNDIFFKDNFNTPLTYEEAGEFGEVLENVRLAPSAVNKQPWRIVKENSNFHIYNEGKIEMSQIDMGIALCHFHLTAKEKGLKGEFKVLNEKERDKFKYLVSWIG</sequence>
<accession>A0A644Y2P7</accession>
<reference evidence="5" key="1">
    <citation type="submission" date="2019-08" db="EMBL/GenBank/DDBJ databases">
        <authorList>
            <person name="Kucharzyk K."/>
            <person name="Murdoch R.W."/>
            <person name="Higgins S."/>
            <person name="Loffler F."/>
        </authorList>
    </citation>
    <scope>NUCLEOTIDE SEQUENCE</scope>
</reference>
<dbReference type="InterPro" id="IPR050627">
    <property type="entry name" value="Nitroreductase/BluB"/>
</dbReference>
<feature type="domain" description="Putative nitroreductase TM1586" evidence="4">
    <location>
        <begin position="9"/>
        <end position="243"/>
    </location>
</feature>
<keyword evidence="2" id="KW-0288">FMN</keyword>
<dbReference type="PANTHER" id="PTHR23026:SF90">
    <property type="entry name" value="IODOTYROSINE DEIODINASE 1"/>
    <property type="match status" value="1"/>
</dbReference>
<gene>
    <name evidence="5" type="ORF">SDC9_69274</name>
</gene>
<dbReference type="EMBL" id="VSSQ01003891">
    <property type="protein sequence ID" value="MPM22815.1"/>
    <property type="molecule type" value="Genomic_DNA"/>
</dbReference>
<dbReference type="GO" id="GO:0016491">
    <property type="term" value="F:oxidoreductase activity"/>
    <property type="evidence" value="ECO:0007669"/>
    <property type="project" value="UniProtKB-KW"/>
</dbReference>
<dbReference type="PANTHER" id="PTHR23026">
    <property type="entry name" value="NADPH NITROREDUCTASE"/>
    <property type="match status" value="1"/>
</dbReference>
<evidence type="ECO:0000256" key="2">
    <source>
        <dbReference type="ARBA" id="ARBA00022643"/>
    </source>
</evidence>
<evidence type="ECO:0000259" key="4">
    <source>
        <dbReference type="Pfam" id="PF14512"/>
    </source>
</evidence>
<protein>
    <recommendedName>
        <fullName evidence="4">Putative nitroreductase TM1586 domain-containing protein</fullName>
    </recommendedName>
</protein>
<dbReference type="InterPro" id="IPR000415">
    <property type="entry name" value="Nitroreductase-like"/>
</dbReference>
<dbReference type="Gene3D" id="3.40.109.10">
    <property type="entry name" value="NADH Oxidase"/>
    <property type="match status" value="1"/>
</dbReference>
<name>A0A644Y2P7_9ZZZZ</name>
<comment type="caution">
    <text evidence="5">The sequence shown here is derived from an EMBL/GenBank/DDBJ whole genome shotgun (WGS) entry which is preliminary data.</text>
</comment>
<dbReference type="InterPro" id="IPR029478">
    <property type="entry name" value="TM1586_NiRdase"/>
</dbReference>
<evidence type="ECO:0000256" key="1">
    <source>
        <dbReference type="ARBA" id="ARBA00022630"/>
    </source>
</evidence>
<evidence type="ECO:0000313" key="5">
    <source>
        <dbReference type="EMBL" id="MPM22815.1"/>
    </source>
</evidence>
<keyword evidence="3" id="KW-0560">Oxidoreductase</keyword>
<dbReference type="Pfam" id="PF14512">
    <property type="entry name" value="TM1586_NiRdase"/>
    <property type="match status" value="1"/>
</dbReference>
<organism evidence="5">
    <name type="scientific">bioreactor metagenome</name>
    <dbReference type="NCBI Taxonomy" id="1076179"/>
    <lineage>
        <taxon>unclassified sequences</taxon>
        <taxon>metagenomes</taxon>
        <taxon>ecological metagenomes</taxon>
    </lineage>
</organism>
<dbReference type="Gene3D" id="3.40.109.30">
    <property type="entry name" value="putative nitroreductase (tm1586), domain 2"/>
    <property type="match status" value="1"/>
</dbReference>
<evidence type="ECO:0000256" key="3">
    <source>
        <dbReference type="ARBA" id="ARBA00023002"/>
    </source>
</evidence>
<proteinExistence type="predicted"/>
<keyword evidence="1" id="KW-0285">Flavoprotein</keyword>
<dbReference type="SUPFAM" id="SSF55469">
    <property type="entry name" value="FMN-dependent nitroreductase-like"/>
    <property type="match status" value="1"/>
</dbReference>